<name>A0A8S9R7W9_BRACR</name>
<accession>A0A8S9R7W9</accession>
<dbReference type="Proteomes" id="UP000712600">
    <property type="component" value="Unassembled WGS sequence"/>
</dbReference>
<feature type="region of interest" description="Disordered" evidence="1">
    <location>
        <begin position="1"/>
        <end position="42"/>
    </location>
</feature>
<gene>
    <name evidence="2" type="ORF">F2Q69_00012133</name>
</gene>
<dbReference type="AlphaFoldDB" id="A0A8S9R7W9"/>
<proteinExistence type="predicted"/>
<protein>
    <submittedName>
        <fullName evidence="2">Uncharacterized protein</fullName>
    </submittedName>
</protein>
<feature type="compositionally biased region" description="Basic and acidic residues" evidence="1">
    <location>
        <begin position="24"/>
        <end position="39"/>
    </location>
</feature>
<organism evidence="2 3">
    <name type="scientific">Brassica cretica</name>
    <name type="common">Mustard</name>
    <dbReference type="NCBI Taxonomy" id="69181"/>
    <lineage>
        <taxon>Eukaryota</taxon>
        <taxon>Viridiplantae</taxon>
        <taxon>Streptophyta</taxon>
        <taxon>Embryophyta</taxon>
        <taxon>Tracheophyta</taxon>
        <taxon>Spermatophyta</taxon>
        <taxon>Magnoliopsida</taxon>
        <taxon>eudicotyledons</taxon>
        <taxon>Gunneridae</taxon>
        <taxon>Pentapetalae</taxon>
        <taxon>rosids</taxon>
        <taxon>malvids</taxon>
        <taxon>Brassicales</taxon>
        <taxon>Brassicaceae</taxon>
        <taxon>Brassiceae</taxon>
        <taxon>Brassica</taxon>
    </lineage>
</organism>
<evidence type="ECO:0000313" key="2">
    <source>
        <dbReference type="EMBL" id="KAF3559722.1"/>
    </source>
</evidence>
<comment type="caution">
    <text evidence="2">The sequence shown here is derived from an EMBL/GenBank/DDBJ whole genome shotgun (WGS) entry which is preliminary data.</text>
</comment>
<dbReference type="EMBL" id="QGKX02000996">
    <property type="protein sequence ID" value="KAF3559722.1"/>
    <property type="molecule type" value="Genomic_DNA"/>
</dbReference>
<sequence length="168" mass="17716">MEEGRWLTGKVIGGGEGAAAASRRRTDGGSGERRSETTARGRNARVTNGGVELNVITAHGCSGDELRRPTHLVVEALHCPSSDNLCRCDPAGYSCNSSSLPLLVLLPLLALQPEYVLASYNSLKDAHTDRNCITGNTLQNGGDDNIHNGVLQSAPKDSCATPKPLLLP</sequence>
<reference evidence="2" key="1">
    <citation type="submission" date="2019-12" db="EMBL/GenBank/DDBJ databases">
        <title>Genome sequencing and annotation of Brassica cretica.</title>
        <authorList>
            <person name="Studholme D.J."/>
            <person name="Sarris P."/>
        </authorList>
    </citation>
    <scope>NUCLEOTIDE SEQUENCE</scope>
    <source>
        <strain evidence="2">PFS-109/04</strain>
        <tissue evidence="2">Leaf</tissue>
    </source>
</reference>
<evidence type="ECO:0000313" key="3">
    <source>
        <dbReference type="Proteomes" id="UP000712600"/>
    </source>
</evidence>
<evidence type="ECO:0000256" key="1">
    <source>
        <dbReference type="SAM" id="MobiDB-lite"/>
    </source>
</evidence>